<evidence type="ECO:0000313" key="11">
    <source>
        <dbReference type="EMBL" id="KAJ3646517.1"/>
    </source>
</evidence>
<dbReference type="InterPro" id="IPR004117">
    <property type="entry name" value="7tm6_olfct_rcpt"/>
</dbReference>
<keyword evidence="5" id="KW-0552">Olfaction</keyword>
<comment type="subcellular location">
    <subcellularLocation>
        <location evidence="1">Cell membrane</location>
        <topology evidence="1">Multi-pass membrane protein</topology>
    </subcellularLocation>
</comment>
<keyword evidence="2" id="KW-1003">Cell membrane</keyword>
<keyword evidence="8" id="KW-0675">Receptor</keyword>
<accession>A0AA38I095</accession>
<dbReference type="Proteomes" id="UP001168821">
    <property type="component" value="Unassembled WGS sequence"/>
</dbReference>
<keyword evidence="4 10" id="KW-0812">Transmembrane</keyword>
<dbReference type="PANTHER" id="PTHR21137">
    <property type="entry name" value="ODORANT RECEPTOR"/>
    <property type="match status" value="1"/>
</dbReference>
<evidence type="ECO:0000256" key="5">
    <source>
        <dbReference type="ARBA" id="ARBA00022725"/>
    </source>
</evidence>
<dbReference type="GO" id="GO:0007165">
    <property type="term" value="P:signal transduction"/>
    <property type="evidence" value="ECO:0007669"/>
    <property type="project" value="UniProtKB-KW"/>
</dbReference>
<dbReference type="Pfam" id="PF02949">
    <property type="entry name" value="7tm_6"/>
    <property type="match status" value="1"/>
</dbReference>
<evidence type="ECO:0000313" key="12">
    <source>
        <dbReference type="Proteomes" id="UP001168821"/>
    </source>
</evidence>
<evidence type="ECO:0000256" key="7">
    <source>
        <dbReference type="ARBA" id="ARBA00023136"/>
    </source>
</evidence>
<evidence type="ECO:0000256" key="6">
    <source>
        <dbReference type="ARBA" id="ARBA00022989"/>
    </source>
</evidence>
<evidence type="ECO:0000256" key="4">
    <source>
        <dbReference type="ARBA" id="ARBA00022692"/>
    </source>
</evidence>
<feature type="transmembrane region" description="Helical" evidence="10">
    <location>
        <begin position="121"/>
        <end position="142"/>
    </location>
</feature>
<evidence type="ECO:0000256" key="8">
    <source>
        <dbReference type="ARBA" id="ARBA00023170"/>
    </source>
</evidence>
<feature type="transmembrane region" description="Helical" evidence="10">
    <location>
        <begin position="40"/>
        <end position="60"/>
    </location>
</feature>
<evidence type="ECO:0008006" key="13">
    <source>
        <dbReference type="Google" id="ProtNLM"/>
    </source>
</evidence>
<keyword evidence="3" id="KW-0716">Sensory transduction</keyword>
<feature type="transmembrane region" description="Helical" evidence="10">
    <location>
        <begin position="186"/>
        <end position="207"/>
    </location>
</feature>
<evidence type="ECO:0000256" key="9">
    <source>
        <dbReference type="ARBA" id="ARBA00023224"/>
    </source>
</evidence>
<keyword evidence="6 10" id="KW-1133">Transmembrane helix</keyword>
<comment type="caution">
    <text evidence="11">The sequence shown here is derived from an EMBL/GenBank/DDBJ whole genome shotgun (WGS) entry which is preliminary data.</text>
</comment>
<reference evidence="11" key="1">
    <citation type="journal article" date="2023" name="G3 (Bethesda)">
        <title>Whole genome assemblies of Zophobas morio and Tenebrio molitor.</title>
        <authorList>
            <person name="Kaur S."/>
            <person name="Stinson S.A."/>
            <person name="diCenzo G.C."/>
        </authorList>
    </citation>
    <scope>NUCLEOTIDE SEQUENCE</scope>
    <source>
        <strain evidence="11">QUZm001</strain>
    </source>
</reference>
<dbReference type="GO" id="GO:0004984">
    <property type="term" value="F:olfactory receptor activity"/>
    <property type="evidence" value="ECO:0007669"/>
    <property type="project" value="InterPro"/>
</dbReference>
<gene>
    <name evidence="11" type="ORF">Zmor_024102</name>
</gene>
<evidence type="ECO:0000256" key="2">
    <source>
        <dbReference type="ARBA" id="ARBA00022475"/>
    </source>
</evidence>
<dbReference type="GO" id="GO:0005549">
    <property type="term" value="F:odorant binding"/>
    <property type="evidence" value="ECO:0007669"/>
    <property type="project" value="InterPro"/>
</dbReference>
<keyword evidence="9" id="KW-0807">Transducer</keyword>
<evidence type="ECO:0000256" key="1">
    <source>
        <dbReference type="ARBA" id="ARBA00004651"/>
    </source>
</evidence>
<organism evidence="11 12">
    <name type="scientific">Zophobas morio</name>
    <dbReference type="NCBI Taxonomy" id="2755281"/>
    <lineage>
        <taxon>Eukaryota</taxon>
        <taxon>Metazoa</taxon>
        <taxon>Ecdysozoa</taxon>
        <taxon>Arthropoda</taxon>
        <taxon>Hexapoda</taxon>
        <taxon>Insecta</taxon>
        <taxon>Pterygota</taxon>
        <taxon>Neoptera</taxon>
        <taxon>Endopterygota</taxon>
        <taxon>Coleoptera</taxon>
        <taxon>Polyphaga</taxon>
        <taxon>Cucujiformia</taxon>
        <taxon>Tenebrionidae</taxon>
        <taxon>Zophobas</taxon>
    </lineage>
</organism>
<feature type="transmembrane region" description="Helical" evidence="10">
    <location>
        <begin position="72"/>
        <end position="89"/>
    </location>
</feature>
<keyword evidence="7 10" id="KW-0472">Membrane</keyword>
<proteinExistence type="predicted"/>
<name>A0AA38I095_9CUCU</name>
<dbReference type="EMBL" id="JALNTZ010000007">
    <property type="protein sequence ID" value="KAJ3646517.1"/>
    <property type="molecule type" value="Genomic_DNA"/>
</dbReference>
<dbReference type="GO" id="GO:0005886">
    <property type="term" value="C:plasma membrane"/>
    <property type="evidence" value="ECO:0007669"/>
    <property type="project" value="UniProtKB-SubCell"/>
</dbReference>
<keyword evidence="12" id="KW-1185">Reference proteome</keyword>
<protein>
    <recommendedName>
        <fullName evidence="13">Odorant receptor</fullName>
    </recommendedName>
</protein>
<evidence type="ECO:0000256" key="10">
    <source>
        <dbReference type="SAM" id="Phobius"/>
    </source>
</evidence>
<sequence length="301" mass="34835">MELEENNIKICRVTLKVLHYSLMWPRKKYELTGSWNYVKIAFFFLILVPWCSTVIMHLVMAFKNDLNMSEDVALTCCFCGLSYMIFAFVKNQPKTASLLRDLSNFKKFGMPPGFANLDKTLNFGSLCAYLYTALGIVAYCSAKTINQPECKKISNRNGVKEICGLPTAVWIPIDVNYFPIFQLVYFYIFVSMQMFLKAALMISYMVLEITHHMVLRIKHLEQLIFDCFRDEQDCEIQRKQFAKCILYHKEILEFARRTNDCFSADMFAHLAMTAAICGCLQKQFIDVSTKVILIDKVAFAK</sequence>
<evidence type="ECO:0000256" key="3">
    <source>
        <dbReference type="ARBA" id="ARBA00022606"/>
    </source>
</evidence>
<dbReference type="PANTHER" id="PTHR21137:SF35">
    <property type="entry name" value="ODORANT RECEPTOR 19A-RELATED"/>
    <property type="match status" value="1"/>
</dbReference>
<feature type="transmembrane region" description="Helical" evidence="10">
    <location>
        <begin position="162"/>
        <end position="180"/>
    </location>
</feature>
<dbReference type="AlphaFoldDB" id="A0AA38I095"/>